<name>A0A2A8ZQ22_BACCE</name>
<protein>
    <submittedName>
        <fullName evidence="1">Uncharacterized protein</fullName>
    </submittedName>
</protein>
<evidence type="ECO:0000313" key="1">
    <source>
        <dbReference type="EMBL" id="PFE06671.1"/>
    </source>
</evidence>
<accession>A0A2A8ZQ22</accession>
<dbReference type="AlphaFoldDB" id="A0A2A8ZQ22"/>
<dbReference type="EMBL" id="NTRR01000109">
    <property type="protein sequence ID" value="PFE06671.1"/>
    <property type="molecule type" value="Genomic_DNA"/>
</dbReference>
<organism evidence="1 2">
    <name type="scientific">Bacillus cereus</name>
    <dbReference type="NCBI Taxonomy" id="1396"/>
    <lineage>
        <taxon>Bacteria</taxon>
        <taxon>Bacillati</taxon>
        <taxon>Bacillota</taxon>
        <taxon>Bacilli</taxon>
        <taxon>Bacillales</taxon>
        <taxon>Bacillaceae</taxon>
        <taxon>Bacillus</taxon>
        <taxon>Bacillus cereus group</taxon>
    </lineage>
</organism>
<proteinExistence type="predicted"/>
<reference evidence="1 2" key="1">
    <citation type="submission" date="2017-09" db="EMBL/GenBank/DDBJ databases">
        <title>Large-scale bioinformatics analysis of Bacillus genomes uncovers conserved roles of natural products in bacterial physiology.</title>
        <authorList>
            <consortium name="Agbiome Team Llc"/>
            <person name="Bleich R.M."/>
            <person name="Grubbs K.J."/>
            <person name="Santa Maria K.C."/>
            <person name="Allen S.E."/>
            <person name="Farag S."/>
            <person name="Shank E.A."/>
            <person name="Bowers A."/>
        </authorList>
    </citation>
    <scope>NUCLEOTIDE SEQUENCE [LARGE SCALE GENOMIC DNA]</scope>
    <source>
        <strain evidence="1 2">AFS022681</strain>
    </source>
</reference>
<gene>
    <name evidence="1" type="ORF">CN307_32690</name>
</gene>
<comment type="caution">
    <text evidence="1">The sequence shown here is derived from an EMBL/GenBank/DDBJ whole genome shotgun (WGS) entry which is preliminary data.</text>
</comment>
<sequence length="77" mass="8804">MSGETTYNIHMSVSFKCEEKINKRSTENQQNTILVNKLERTCCGRTGPLPKMPMRKINVTNIVSINENSFQVLSIEK</sequence>
<dbReference type="Proteomes" id="UP000220032">
    <property type="component" value="Unassembled WGS sequence"/>
</dbReference>
<evidence type="ECO:0000313" key="2">
    <source>
        <dbReference type="Proteomes" id="UP000220032"/>
    </source>
</evidence>